<dbReference type="InterPro" id="IPR003599">
    <property type="entry name" value="Ig_sub"/>
</dbReference>
<dbReference type="GO" id="GO:0050852">
    <property type="term" value="P:T cell receptor signaling pathway"/>
    <property type="evidence" value="ECO:0007669"/>
    <property type="project" value="TreeGrafter"/>
</dbReference>
<reference evidence="8 9" key="1">
    <citation type="journal article" date="2015" name="Annu Rev Anim Biosci">
        <title>The Genome 10K Project: a way forward.</title>
        <authorList>
            <person name="Koepfli K.P."/>
            <person name="Paten B."/>
            <person name="O'Brien S.J."/>
            <person name="Koepfli K.P."/>
            <person name="Paten B."/>
            <person name="Antunes A."/>
            <person name="Belov K."/>
            <person name="Bustamante C."/>
            <person name="Castoe T.A."/>
            <person name="Clawson H."/>
            <person name="Crawford A.J."/>
            <person name="Diekhans M."/>
            <person name="Distel D."/>
            <person name="Durbin R."/>
            <person name="Earl D."/>
            <person name="Fujita M.K."/>
            <person name="Gamble T."/>
            <person name="Georges A."/>
            <person name="Gemmell N."/>
            <person name="Gilbert M.T."/>
            <person name="Graves J.M."/>
            <person name="Green R.E."/>
            <person name="Hickey G."/>
            <person name="Jarvis E.D."/>
            <person name="Johnson W."/>
            <person name="Komissarov A."/>
            <person name="Korf I."/>
            <person name="Kuhn R."/>
            <person name="Larkin D.M."/>
            <person name="Lewin H."/>
            <person name="Lopez J.V."/>
            <person name="Ma J."/>
            <person name="Marques-Bonet T."/>
            <person name="Miller W."/>
            <person name="Murphy R."/>
            <person name="Pevzner P."/>
            <person name="Shapiro B."/>
            <person name="Steiner C."/>
            <person name="Tamazian G."/>
            <person name="Venkatesh B."/>
            <person name="Wang J."/>
            <person name="Wayne R."/>
            <person name="Wiley E."/>
            <person name="Yang H."/>
            <person name="Zhang G."/>
            <person name="Haussler D."/>
            <person name="Ryder O."/>
            <person name="O'Brien S.J."/>
        </authorList>
    </citation>
    <scope>NUCLEOTIDE SEQUENCE</scope>
</reference>
<reference evidence="8 9" key="2">
    <citation type="journal article" date="2018" name="Annu Rev Anim Biosci">
        <title>Bat Biology, Genomes, and the Bat1K Project: To Generate Chromosome-Level Genomes for All Living Bat Species.</title>
        <authorList>
            <person name="Teeling E.C."/>
            <person name="Vernes S.C."/>
            <person name="Davalos L.M."/>
            <person name="Ray D.A."/>
            <person name="Gilbert M.T.P."/>
            <person name="Myers E."/>
        </authorList>
    </citation>
    <scope>NUCLEOTIDE SEQUENCE</scope>
</reference>
<evidence type="ECO:0000256" key="5">
    <source>
        <dbReference type="ARBA" id="ARBA00023157"/>
    </source>
</evidence>
<dbReference type="GO" id="GO:0005102">
    <property type="term" value="F:signaling receptor binding"/>
    <property type="evidence" value="ECO:0007669"/>
    <property type="project" value="TreeGrafter"/>
</dbReference>
<dbReference type="InterPro" id="IPR036179">
    <property type="entry name" value="Ig-like_dom_sf"/>
</dbReference>
<reference evidence="8" key="4">
    <citation type="submission" date="2025-08" db="UniProtKB">
        <authorList>
            <consortium name="Ensembl"/>
        </authorList>
    </citation>
    <scope>IDENTIFICATION</scope>
</reference>
<keyword evidence="9" id="KW-1185">Reference proteome</keyword>
<dbReference type="GeneTree" id="ENSGT00940000162562"/>
<sequence>PFCHGCLSAVRLHFEHFTVSSSRSHQVAMLGGHAELSCQLSPPQNAEHMNVGWYRDHYSQLVHVYEHRKKLSGKNTQNYVNRTVLLMDALGEGKMTLRIHNISVFDEGQYHCFFQDDDTYEEATTDLKVAALGMNIQINLQVSDTKDIIVECSSGGWFPQALMELRDSRGNVIPPSSKISSQDVAGLLHLKMSVLLKNNTHRSVTCCFHNPVTSQKKRAGIVLPGECLWLSFLFSSVRQTKYKIK</sequence>
<dbReference type="PANTHER" id="PTHR24100:SF102">
    <property type="entry name" value="SELECTION AND UPKEEP OF INTRAEPITHELIAL T-CELLS PROTEIN 2-RELATED"/>
    <property type="match status" value="1"/>
</dbReference>
<keyword evidence="4" id="KW-0472">Membrane</keyword>
<dbReference type="FunFam" id="2.60.40.10:FF:000183">
    <property type="entry name" value="Myelin-oligodendrocyte glycoprotein"/>
    <property type="match status" value="1"/>
</dbReference>
<dbReference type="InParanoid" id="A0A671DXM0"/>
<protein>
    <recommendedName>
        <fullName evidence="7">Ig-like domain-containing protein</fullName>
    </recommendedName>
</protein>
<dbReference type="Gene3D" id="2.60.40.10">
    <property type="entry name" value="Immunoglobulins"/>
    <property type="match status" value="2"/>
</dbReference>
<dbReference type="Proteomes" id="UP000472240">
    <property type="component" value="Chromosome 9"/>
</dbReference>
<dbReference type="InterPro" id="IPR013783">
    <property type="entry name" value="Ig-like_fold"/>
</dbReference>
<dbReference type="GO" id="GO:0009897">
    <property type="term" value="C:external side of plasma membrane"/>
    <property type="evidence" value="ECO:0007669"/>
    <property type="project" value="TreeGrafter"/>
</dbReference>
<evidence type="ECO:0000259" key="7">
    <source>
        <dbReference type="PROSITE" id="PS50835"/>
    </source>
</evidence>
<evidence type="ECO:0000256" key="2">
    <source>
        <dbReference type="ARBA" id="ARBA00022692"/>
    </source>
</evidence>
<dbReference type="InterPro" id="IPR050504">
    <property type="entry name" value="IgSF_BTN/MOG"/>
</dbReference>
<feature type="domain" description="Ig-like" evidence="7">
    <location>
        <begin position="15"/>
        <end position="128"/>
    </location>
</feature>
<dbReference type="Pfam" id="PF07686">
    <property type="entry name" value="V-set"/>
    <property type="match status" value="1"/>
</dbReference>
<dbReference type="InterPro" id="IPR007110">
    <property type="entry name" value="Ig-like_dom"/>
</dbReference>
<keyword evidence="2" id="KW-0812">Transmembrane</keyword>
<dbReference type="SMART" id="SM00406">
    <property type="entry name" value="IGv"/>
    <property type="match status" value="1"/>
</dbReference>
<dbReference type="PROSITE" id="PS50835">
    <property type="entry name" value="IG_LIKE"/>
    <property type="match status" value="1"/>
</dbReference>
<evidence type="ECO:0000256" key="3">
    <source>
        <dbReference type="ARBA" id="ARBA00022989"/>
    </source>
</evidence>
<dbReference type="InterPro" id="IPR013106">
    <property type="entry name" value="Ig_V-set"/>
</dbReference>
<evidence type="ECO:0000313" key="8">
    <source>
        <dbReference type="Ensembl" id="ENSRFEP00010003022.1"/>
    </source>
</evidence>
<name>A0A671DXM0_RHIFE</name>
<dbReference type="AlphaFoldDB" id="A0A671DXM0"/>
<evidence type="ECO:0000313" key="9">
    <source>
        <dbReference type="Proteomes" id="UP000472240"/>
    </source>
</evidence>
<dbReference type="Pfam" id="PF22705">
    <property type="entry name" value="C2-set_3"/>
    <property type="match status" value="1"/>
</dbReference>
<comment type="subcellular location">
    <subcellularLocation>
        <location evidence="1">Membrane</location>
    </subcellularLocation>
</comment>
<keyword evidence="6" id="KW-0393">Immunoglobulin domain</keyword>
<keyword evidence="3" id="KW-1133">Transmembrane helix</keyword>
<dbReference type="Ensembl" id="ENSRFET00010003325.1">
    <property type="protein sequence ID" value="ENSRFEP00010003022.1"/>
    <property type="gene ID" value="ENSRFEG00010002154.1"/>
</dbReference>
<evidence type="ECO:0000256" key="6">
    <source>
        <dbReference type="ARBA" id="ARBA00023319"/>
    </source>
</evidence>
<evidence type="ECO:0000256" key="4">
    <source>
        <dbReference type="ARBA" id="ARBA00023136"/>
    </source>
</evidence>
<dbReference type="OMA" id="GWYRDHY"/>
<dbReference type="PANTHER" id="PTHR24100">
    <property type="entry name" value="BUTYROPHILIN"/>
    <property type="match status" value="1"/>
</dbReference>
<dbReference type="SUPFAM" id="SSF48726">
    <property type="entry name" value="Immunoglobulin"/>
    <property type="match status" value="1"/>
</dbReference>
<proteinExistence type="predicted"/>
<reference evidence="8" key="5">
    <citation type="submission" date="2025-09" db="UniProtKB">
        <authorList>
            <consortium name="Ensembl"/>
        </authorList>
    </citation>
    <scope>IDENTIFICATION</scope>
</reference>
<keyword evidence="5" id="KW-1015">Disulfide bond</keyword>
<reference evidence="9" key="3">
    <citation type="submission" date="2018-12" db="EMBL/GenBank/DDBJ databases">
        <title>G10K-VGP greater horseshoe bat female genome, primary haplotype.</title>
        <authorList>
            <person name="Teeling E."/>
            <person name="Myers G."/>
            <person name="Vernes S."/>
            <person name="Pippel M."/>
            <person name="Winkler S."/>
            <person name="Fedrigo O."/>
            <person name="Rhie A."/>
            <person name="Koren S."/>
            <person name="Phillippy A."/>
            <person name="Lewin H."/>
            <person name="Damas J."/>
            <person name="Howe K."/>
            <person name="Mountcastle J."/>
            <person name="Jarvis E.D."/>
        </authorList>
    </citation>
    <scope>NUCLEOTIDE SEQUENCE [LARGE SCALE GENOMIC DNA]</scope>
</reference>
<accession>A0A671DXM0</accession>
<organism evidence="8 9">
    <name type="scientific">Rhinolophus ferrumequinum</name>
    <name type="common">Greater horseshoe bat</name>
    <dbReference type="NCBI Taxonomy" id="59479"/>
    <lineage>
        <taxon>Eukaryota</taxon>
        <taxon>Metazoa</taxon>
        <taxon>Chordata</taxon>
        <taxon>Craniata</taxon>
        <taxon>Vertebrata</taxon>
        <taxon>Euteleostomi</taxon>
        <taxon>Mammalia</taxon>
        <taxon>Eutheria</taxon>
        <taxon>Laurasiatheria</taxon>
        <taxon>Chiroptera</taxon>
        <taxon>Yinpterochiroptera</taxon>
        <taxon>Rhinolophoidea</taxon>
        <taxon>Rhinolophidae</taxon>
        <taxon>Rhinolophinae</taxon>
        <taxon>Rhinolophus</taxon>
    </lineage>
</organism>
<evidence type="ECO:0000256" key="1">
    <source>
        <dbReference type="ARBA" id="ARBA00004370"/>
    </source>
</evidence>
<dbReference type="GO" id="GO:0001817">
    <property type="term" value="P:regulation of cytokine production"/>
    <property type="evidence" value="ECO:0007669"/>
    <property type="project" value="TreeGrafter"/>
</dbReference>
<dbReference type="FunFam" id="2.60.40.10:FF:000088">
    <property type="entry name" value="Butyrophilin subfamily 1 member A1"/>
    <property type="match status" value="1"/>
</dbReference>
<dbReference type="SMART" id="SM00409">
    <property type="entry name" value="IG"/>
    <property type="match status" value="1"/>
</dbReference>
<dbReference type="InterPro" id="IPR053896">
    <property type="entry name" value="BTN3A2-like_Ig-C"/>
</dbReference>